<organism evidence="1 2">
    <name type="scientific">Ignelater luminosus</name>
    <name type="common">Cucubano</name>
    <name type="synonym">Pyrophorus luminosus</name>
    <dbReference type="NCBI Taxonomy" id="2038154"/>
    <lineage>
        <taxon>Eukaryota</taxon>
        <taxon>Metazoa</taxon>
        <taxon>Ecdysozoa</taxon>
        <taxon>Arthropoda</taxon>
        <taxon>Hexapoda</taxon>
        <taxon>Insecta</taxon>
        <taxon>Pterygota</taxon>
        <taxon>Neoptera</taxon>
        <taxon>Endopterygota</taxon>
        <taxon>Coleoptera</taxon>
        <taxon>Polyphaga</taxon>
        <taxon>Elateriformia</taxon>
        <taxon>Elateroidea</taxon>
        <taxon>Elateridae</taxon>
        <taxon>Agrypninae</taxon>
        <taxon>Pyrophorini</taxon>
        <taxon>Ignelater</taxon>
    </lineage>
</organism>
<feature type="non-terminal residue" evidence="1">
    <location>
        <position position="1"/>
    </location>
</feature>
<dbReference type="Proteomes" id="UP000801492">
    <property type="component" value="Unassembled WGS sequence"/>
</dbReference>
<proteinExistence type="predicted"/>
<accession>A0A8K0GEL3</accession>
<gene>
    <name evidence="1" type="ORF">ILUMI_09942</name>
</gene>
<dbReference type="AlphaFoldDB" id="A0A8K0GEL3"/>
<comment type="caution">
    <text evidence="1">The sequence shown here is derived from an EMBL/GenBank/DDBJ whole genome shotgun (WGS) entry which is preliminary data.</text>
</comment>
<name>A0A8K0GEL3_IGNLU</name>
<dbReference type="EMBL" id="VTPC01005263">
    <property type="protein sequence ID" value="KAF2896236.1"/>
    <property type="molecule type" value="Genomic_DNA"/>
</dbReference>
<protein>
    <submittedName>
        <fullName evidence="1">Uncharacterized protein</fullName>
    </submittedName>
</protein>
<keyword evidence="2" id="KW-1185">Reference proteome</keyword>
<evidence type="ECO:0000313" key="1">
    <source>
        <dbReference type="EMBL" id="KAF2896236.1"/>
    </source>
</evidence>
<sequence>MTSQIYKQKCLGQTQLKGRLLVEFADPITCLLDEELPELNYENENDTSHDEPAESLLTENRIVNIAFLIEQSLVWGVSLLFLNRWVTIGNEYTSDDKKDMEKFVHSKREKSARRACTARSSVHYGCYR</sequence>
<reference evidence="1" key="1">
    <citation type="submission" date="2019-08" db="EMBL/GenBank/DDBJ databases">
        <title>The genome of the North American firefly Photinus pyralis.</title>
        <authorList>
            <consortium name="Photinus pyralis genome working group"/>
            <person name="Fallon T.R."/>
            <person name="Sander Lower S.E."/>
            <person name="Weng J.-K."/>
        </authorList>
    </citation>
    <scope>NUCLEOTIDE SEQUENCE</scope>
    <source>
        <strain evidence="1">TRF0915ILg1</strain>
        <tissue evidence="1">Whole body</tissue>
    </source>
</reference>
<evidence type="ECO:0000313" key="2">
    <source>
        <dbReference type="Proteomes" id="UP000801492"/>
    </source>
</evidence>